<gene>
    <name evidence="11" type="ORF">PPENT_87.1.T0100191</name>
</gene>
<keyword evidence="4 9" id="KW-0547">Nucleotide-binding</keyword>
<name>A0A8S1SP50_9CILI</name>
<dbReference type="PANTHER" id="PTHR24346">
    <property type="entry name" value="MAP/MICROTUBULE AFFINITY-REGULATING KINASE"/>
    <property type="match status" value="1"/>
</dbReference>
<dbReference type="OrthoDB" id="296538at2759"/>
<dbReference type="InterPro" id="IPR017441">
    <property type="entry name" value="Protein_kinase_ATP_BS"/>
</dbReference>
<dbReference type="EMBL" id="CAJJDO010000010">
    <property type="protein sequence ID" value="CAD8141558.1"/>
    <property type="molecule type" value="Genomic_DNA"/>
</dbReference>
<evidence type="ECO:0000256" key="2">
    <source>
        <dbReference type="ARBA" id="ARBA00022527"/>
    </source>
</evidence>
<dbReference type="InterPro" id="IPR000719">
    <property type="entry name" value="Prot_kinase_dom"/>
</dbReference>
<evidence type="ECO:0000256" key="6">
    <source>
        <dbReference type="ARBA" id="ARBA00022840"/>
    </source>
</evidence>
<dbReference type="PANTHER" id="PTHR24346:SF77">
    <property type="entry name" value="SERINE THREONINE PROTEIN KINASE"/>
    <property type="match status" value="1"/>
</dbReference>
<comment type="caution">
    <text evidence="11">The sequence shown here is derived from an EMBL/GenBank/DDBJ whole genome shotgun (WGS) entry which is preliminary data.</text>
</comment>
<feature type="binding site" evidence="9">
    <location>
        <position position="194"/>
    </location>
    <ligand>
        <name>ATP</name>
        <dbReference type="ChEBI" id="CHEBI:30616"/>
    </ligand>
</feature>
<evidence type="ECO:0000256" key="7">
    <source>
        <dbReference type="ARBA" id="ARBA00047899"/>
    </source>
</evidence>
<evidence type="ECO:0000313" key="11">
    <source>
        <dbReference type="EMBL" id="CAD8141558.1"/>
    </source>
</evidence>
<dbReference type="Pfam" id="PF00069">
    <property type="entry name" value="Pkinase"/>
    <property type="match status" value="1"/>
</dbReference>
<dbReference type="AlphaFoldDB" id="A0A8S1SP50"/>
<keyword evidence="2" id="KW-0723">Serine/threonine-protein kinase</keyword>
<evidence type="ECO:0000259" key="10">
    <source>
        <dbReference type="PROSITE" id="PS50011"/>
    </source>
</evidence>
<dbReference type="GO" id="GO:0035556">
    <property type="term" value="P:intracellular signal transduction"/>
    <property type="evidence" value="ECO:0007669"/>
    <property type="project" value="TreeGrafter"/>
</dbReference>
<dbReference type="PROSITE" id="PS00107">
    <property type="entry name" value="PROTEIN_KINASE_ATP"/>
    <property type="match status" value="1"/>
</dbReference>
<dbReference type="GO" id="GO:0005524">
    <property type="term" value="F:ATP binding"/>
    <property type="evidence" value="ECO:0007669"/>
    <property type="project" value="UniProtKB-UniRule"/>
</dbReference>
<comment type="catalytic activity">
    <reaction evidence="7">
        <text>L-threonyl-[protein] + ATP = O-phospho-L-threonyl-[protein] + ADP + H(+)</text>
        <dbReference type="Rhea" id="RHEA:46608"/>
        <dbReference type="Rhea" id="RHEA-COMP:11060"/>
        <dbReference type="Rhea" id="RHEA-COMP:11605"/>
        <dbReference type="ChEBI" id="CHEBI:15378"/>
        <dbReference type="ChEBI" id="CHEBI:30013"/>
        <dbReference type="ChEBI" id="CHEBI:30616"/>
        <dbReference type="ChEBI" id="CHEBI:61977"/>
        <dbReference type="ChEBI" id="CHEBI:456216"/>
        <dbReference type="EC" id="2.7.11.1"/>
    </reaction>
</comment>
<evidence type="ECO:0000256" key="5">
    <source>
        <dbReference type="ARBA" id="ARBA00022777"/>
    </source>
</evidence>
<evidence type="ECO:0000256" key="4">
    <source>
        <dbReference type="ARBA" id="ARBA00022741"/>
    </source>
</evidence>
<accession>A0A8S1SP50</accession>
<keyword evidence="3" id="KW-0808">Transferase</keyword>
<dbReference type="GO" id="GO:0005737">
    <property type="term" value="C:cytoplasm"/>
    <property type="evidence" value="ECO:0007669"/>
    <property type="project" value="TreeGrafter"/>
</dbReference>
<dbReference type="GO" id="GO:0004674">
    <property type="term" value="F:protein serine/threonine kinase activity"/>
    <property type="evidence" value="ECO:0007669"/>
    <property type="project" value="UniProtKB-KW"/>
</dbReference>
<dbReference type="FunFam" id="3.30.200.20:FF:000206">
    <property type="entry name" value="Serine/threonine-protein kinase Ssp1"/>
    <property type="match status" value="1"/>
</dbReference>
<dbReference type="PROSITE" id="PS50011">
    <property type="entry name" value="PROTEIN_KINASE_DOM"/>
    <property type="match status" value="1"/>
</dbReference>
<sequence length="718" mass="83844">MGSGTSNNQLNNFRMLSLLQEPERLKTDPSDFNLRWDDTTLFLHKNKLKHQTNLLEFIRNVPSKIVLNQNPQNLQAFNAKSPGIKKPFLDYATTNLIDLIRKSNKIEKVEISMEKYLSIKESQMLSSQRQKQPRRSLQVQHTLEVVQTSHLEKSVNEEGMAQINQYTVLESLGQGAFGKVKKAQNFKGEIFAIKIANKKKLKKKLLSKSNAYTMLEREIAIMKKISHENVVQLFEVIDDPNKDKLYLVMEYMGKGSILSKGFFKKQKTTSNILDEIEDKNPLSRLTEEQCRHYFSDFIKGLYYLHECVNVIHRDIKPENLLVNINNQLKIADFGVSHIMEDGGDGRISNQTGTQAYLAPEVFKGQNFDGKPVDIWAGGVTLYQMVYGKLPFTSQKSMELRQQILEENPPFTQPIGFSNSIIKLLQGLLQKAPEKRMKIDQIIMDDWLTDFGKQPIINQFIEYVDVTEMDIRFALTSLNIQMALKIVVKLLYQAKKARRKIAERKKITLEIIFIIMTFRYSSELTLNIYEKPPQNPEWLQKQENIDLILNKIKQHNLLKRIHYTNNEQLQENDPLLLRSHRLNKKLEEFDHYHEEQLETYRKILQSDREQITNAMSQRRRMGSFVKHVRSISTTVLKPLIQVNNIVNLQGNEKKSDNHIIMRQKIKSIQENRKTIDNCSKRLQQLFKEDSSNQVSRVQSHLEQRQKKKKISIDLIRNLY</sequence>
<dbReference type="PROSITE" id="PS00108">
    <property type="entry name" value="PROTEIN_KINASE_ST"/>
    <property type="match status" value="1"/>
</dbReference>
<dbReference type="SMART" id="SM00220">
    <property type="entry name" value="S_TKc"/>
    <property type="match status" value="1"/>
</dbReference>
<evidence type="ECO:0000256" key="9">
    <source>
        <dbReference type="PROSITE-ProRule" id="PRU10141"/>
    </source>
</evidence>
<dbReference type="CDD" id="cd14008">
    <property type="entry name" value="STKc_LKB1_CaMKK"/>
    <property type="match status" value="1"/>
</dbReference>
<keyword evidence="5" id="KW-0418">Kinase</keyword>
<evidence type="ECO:0000256" key="1">
    <source>
        <dbReference type="ARBA" id="ARBA00012513"/>
    </source>
</evidence>
<reference evidence="11" key="1">
    <citation type="submission" date="2021-01" db="EMBL/GenBank/DDBJ databases">
        <authorList>
            <consortium name="Genoscope - CEA"/>
            <person name="William W."/>
        </authorList>
    </citation>
    <scope>NUCLEOTIDE SEQUENCE</scope>
</reference>
<evidence type="ECO:0000313" key="12">
    <source>
        <dbReference type="Proteomes" id="UP000689195"/>
    </source>
</evidence>
<dbReference type="Proteomes" id="UP000689195">
    <property type="component" value="Unassembled WGS sequence"/>
</dbReference>
<evidence type="ECO:0000256" key="8">
    <source>
        <dbReference type="ARBA" id="ARBA00048679"/>
    </source>
</evidence>
<keyword evidence="6 9" id="KW-0067">ATP-binding</keyword>
<proteinExistence type="predicted"/>
<dbReference type="FunFam" id="1.10.510.10:FF:002476">
    <property type="entry name" value="Serine/threonine-protein kinase ppk34"/>
    <property type="match status" value="1"/>
</dbReference>
<comment type="catalytic activity">
    <reaction evidence="8">
        <text>L-seryl-[protein] + ATP = O-phospho-L-seryl-[protein] + ADP + H(+)</text>
        <dbReference type="Rhea" id="RHEA:17989"/>
        <dbReference type="Rhea" id="RHEA-COMP:9863"/>
        <dbReference type="Rhea" id="RHEA-COMP:11604"/>
        <dbReference type="ChEBI" id="CHEBI:15378"/>
        <dbReference type="ChEBI" id="CHEBI:29999"/>
        <dbReference type="ChEBI" id="CHEBI:30616"/>
        <dbReference type="ChEBI" id="CHEBI:83421"/>
        <dbReference type="ChEBI" id="CHEBI:456216"/>
        <dbReference type="EC" id="2.7.11.1"/>
    </reaction>
</comment>
<keyword evidence="12" id="KW-1185">Reference proteome</keyword>
<feature type="domain" description="Protein kinase" evidence="10">
    <location>
        <begin position="166"/>
        <end position="447"/>
    </location>
</feature>
<organism evidence="11 12">
    <name type="scientific">Paramecium pentaurelia</name>
    <dbReference type="NCBI Taxonomy" id="43138"/>
    <lineage>
        <taxon>Eukaryota</taxon>
        <taxon>Sar</taxon>
        <taxon>Alveolata</taxon>
        <taxon>Ciliophora</taxon>
        <taxon>Intramacronucleata</taxon>
        <taxon>Oligohymenophorea</taxon>
        <taxon>Peniculida</taxon>
        <taxon>Parameciidae</taxon>
        <taxon>Paramecium</taxon>
    </lineage>
</organism>
<dbReference type="EC" id="2.7.11.1" evidence="1"/>
<protein>
    <recommendedName>
        <fullName evidence="1">non-specific serine/threonine protein kinase</fullName>
        <ecNumber evidence="1">2.7.11.1</ecNumber>
    </recommendedName>
</protein>
<evidence type="ECO:0000256" key="3">
    <source>
        <dbReference type="ARBA" id="ARBA00022679"/>
    </source>
</evidence>
<dbReference type="InterPro" id="IPR008271">
    <property type="entry name" value="Ser/Thr_kinase_AS"/>
</dbReference>